<keyword evidence="1" id="KW-1133">Transmembrane helix</keyword>
<evidence type="ECO:0000313" key="2">
    <source>
        <dbReference type="EMBL" id="AHJ63815.1"/>
    </source>
</evidence>
<dbReference type="AlphaFoldDB" id="A0AAN0VGE2"/>
<dbReference type="KEGG" id="gbc:GbCGDNIH3_7243"/>
<sequence>MPKANCIEHFKNPKFYFARKNFLYFRAYIFYSFNVIVFNLKNNPFYELTKN</sequence>
<keyword evidence="1" id="KW-0472">Membrane</keyword>
<name>A0AAN0VGE2_9PROT</name>
<evidence type="ECO:0000313" key="3">
    <source>
        <dbReference type="Proteomes" id="UP000019438"/>
    </source>
</evidence>
<gene>
    <name evidence="2" type="ORF">GbCGDNIH3_7243</name>
</gene>
<reference evidence="3" key="1">
    <citation type="submission" date="2012-06" db="EMBL/GenBank/DDBJ databases">
        <title>Genome analysis of multiple Granulibacter bethesdensis isolates demonstrates substantial genome diversity.</title>
        <authorList>
            <person name="Greenberg D.E."/>
            <person name="Porcella S.F."/>
            <person name="Zarember K."/>
            <person name="Zelazny A.M."/>
            <person name="Bruno D."/>
            <person name="Martens C."/>
            <person name="Barbian K.D."/>
            <person name="Jaske E."/>
            <person name="Holland S.M."/>
        </authorList>
    </citation>
    <scope>NUCLEOTIDE SEQUENCE [LARGE SCALE GENOMIC DNA]</scope>
    <source>
        <strain evidence="3">CGDNIH3</strain>
    </source>
</reference>
<evidence type="ECO:0000256" key="1">
    <source>
        <dbReference type="SAM" id="Phobius"/>
    </source>
</evidence>
<keyword evidence="1" id="KW-0812">Transmembrane</keyword>
<organism evidence="2 3">
    <name type="scientific">Granulibacter bethesdensis</name>
    <dbReference type="NCBI Taxonomy" id="364410"/>
    <lineage>
        <taxon>Bacteria</taxon>
        <taxon>Pseudomonadati</taxon>
        <taxon>Pseudomonadota</taxon>
        <taxon>Alphaproteobacteria</taxon>
        <taxon>Acetobacterales</taxon>
        <taxon>Acetobacteraceae</taxon>
        <taxon>Granulibacter</taxon>
    </lineage>
</organism>
<feature type="transmembrane region" description="Helical" evidence="1">
    <location>
        <begin position="21"/>
        <end position="40"/>
    </location>
</feature>
<protein>
    <submittedName>
        <fullName evidence="2">Uncharacterized protein</fullName>
    </submittedName>
</protein>
<proteinExistence type="predicted"/>
<accession>A0AAN0VGE2</accession>
<dbReference type="EMBL" id="CP003181">
    <property type="protein sequence ID" value="AHJ63815.1"/>
    <property type="molecule type" value="Genomic_DNA"/>
</dbReference>
<dbReference type="Proteomes" id="UP000019438">
    <property type="component" value="Chromosome"/>
</dbReference>